<organism evidence="1 2">
    <name type="scientific">Halobellus litoreus</name>
    <dbReference type="NCBI Taxonomy" id="755310"/>
    <lineage>
        <taxon>Archaea</taxon>
        <taxon>Methanobacteriati</taxon>
        <taxon>Methanobacteriota</taxon>
        <taxon>Stenosarchaea group</taxon>
        <taxon>Halobacteria</taxon>
        <taxon>Halobacteriales</taxon>
        <taxon>Haloferacaceae</taxon>
        <taxon>Halobellus</taxon>
    </lineage>
</organism>
<gene>
    <name evidence="1" type="ORF">ACFSAS_09145</name>
</gene>
<dbReference type="EMBL" id="JBHUDP010000002">
    <property type="protein sequence ID" value="MFD1685774.1"/>
    <property type="molecule type" value="Genomic_DNA"/>
</dbReference>
<reference evidence="1 2" key="1">
    <citation type="journal article" date="2019" name="Int. J. Syst. Evol. Microbiol.">
        <title>The Global Catalogue of Microorganisms (GCM) 10K type strain sequencing project: providing services to taxonomists for standard genome sequencing and annotation.</title>
        <authorList>
            <consortium name="The Broad Institute Genomics Platform"/>
            <consortium name="The Broad Institute Genome Sequencing Center for Infectious Disease"/>
            <person name="Wu L."/>
            <person name="Ma J."/>
        </authorList>
    </citation>
    <scope>NUCLEOTIDE SEQUENCE [LARGE SCALE GENOMIC DNA]</scope>
    <source>
        <strain evidence="1 2">CGMCC 1.10387</strain>
    </source>
</reference>
<dbReference type="AlphaFoldDB" id="A0ABD6DUB6"/>
<protein>
    <submittedName>
        <fullName evidence="1">Uncharacterized protein</fullName>
    </submittedName>
</protein>
<sequence>MIQTQIGELIVGAHFRLIEDCEFVSYNQRSKEAGRQMEIDRIPSRLAKAEMSLAKTLVNFYTDFHGWRIFAEEYLDVTLDEFLAIIRPPEAADSPLDPFARPGGVPAVDEELCENTLSYYRDHLEAYQSLREEYADRAGIDRPDAPPLDLDERAEAVAQAIGEAGVGQYEVIQL</sequence>
<evidence type="ECO:0000313" key="2">
    <source>
        <dbReference type="Proteomes" id="UP001597092"/>
    </source>
</evidence>
<proteinExistence type="predicted"/>
<comment type="caution">
    <text evidence="1">The sequence shown here is derived from an EMBL/GenBank/DDBJ whole genome shotgun (WGS) entry which is preliminary data.</text>
</comment>
<name>A0ABD6DUB6_9EURY</name>
<dbReference type="Proteomes" id="UP001597092">
    <property type="component" value="Unassembled WGS sequence"/>
</dbReference>
<dbReference type="RefSeq" id="WP_256306141.1">
    <property type="nucleotide sequence ID" value="NZ_JANHAW010000001.1"/>
</dbReference>
<accession>A0ABD6DUB6</accession>
<evidence type="ECO:0000313" key="1">
    <source>
        <dbReference type="EMBL" id="MFD1685774.1"/>
    </source>
</evidence>
<keyword evidence="2" id="KW-1185">Reference proteome</keyword>